<protein>
    <submittedName>
        <fullName evidence="3">G_PROTEIN_RECEP_F1_2 domain-containing protein</fullName>
    </submittedName>
</protein>
<dbReference type="PANTHER" id="PTHR23360">
    <property type="entry name" value="G-PROTEIN COUPLED RECEPTORS FAMILY 1 PROFILE DOMAIN-CONTAINING PROTEIN-RELATED"/>
    <property type="match status" value="1"/>
</dbReference>
<reference evidence="3" key="2">
    <citation type="submission" date="2017-02" db="UniProtKB">
        <authorList>
            <consortium name="WormBaseParasite"/>
        </authorList>
    </citation>
    <scope>IDENTIFICATION</scope>
</reference>
<feature type="transmembrane region" description="Helical" evidence="1">
    <location>
        <begin position="45"/>
        <end position="68"/>
    </location>
</feature>
<proteinExistence type="predicted"/>
<keyword evidence="1" id="KW-0472">Membrane</keyword>
<feature type="transmembrane region" description="Helical" evidence="1">
    <location>
        <begin position="124"/>
        <end position="145"/>
    </location>
</feature>
<feature type="transmembrane region" description="Helical" evidence="1">
    <location>
        <begin position="80"/>
        <end position="104"/>
    </location>
</feature>
<dbReference type="AlphaFoldDB" id="A0A0K0DAL2"/>
<sequence length="156" mass="17336">MSAVYTGFEQIQLYATAISTLKIPLKTSAECALDIGIQSKLIGDVLIAMTILWMGMERFIAITFPFFYRISVDRRYLRCILVPILSAVIVIVVLLFGLMCVLSDNHSLTYNCGRKSTFGTAFSAFIYISCIVSNLMSTTLNAFAYGKARTTMKNNP</sequence>
<dbReference type="InterPro" id="IPR047130">
    <property type="entry name" value="7TM_GPCR_Srsx_nematod"/>
</dbReference>
<accession>A0A0K0DAL2</accession>
<evidence type="ECO:0000313" key="2">
    <source>
        <dbReference type="Proteomes" id="UP000035642"/>
    </source>
</evidence>
<dbReference type="SUPFAM" id="SSF81321">
    <property type="entry name" value="Family A G protein-coupled receptor-like"/>
    <property type="match status" value="1"/>
</dbReference>
<keyword evidence="2" id="KW-1185">Reference proteome</keyword>
<dbReference type="PANTHER" id="PTHR23360:SF29">
    <property type="entry name" value="G_PROTEIN_RECEP_F1_2 DOMAIN-CONTAINING PROTEIN"/>
    <property type="match status" value="1"/>
</dbReference>
<name>A0A0K0DAL2_ANGCA</name>
<evidence type="ECO:0000256" key="1">
    <source>
        <dbReference type="SAM" id="Phobius"/>
    </source>
</evidence>
<dbReference type="InterPro" id="IPR019424">
    <property type="entry name" value="7TM_GPCR_Srsx"/>
</dbReference>
<dbReference type="Proteomes" id="UP000035642">
    <property type="component" value="Unassembled WGS sequence"/>
</dbReference>
<dbReference type="Gene3D" id="1.20.1070.10">
    <property type="entry name" value="Rhodopsin 7-helix transmembrane proteins"/>
    <property type="match status" value="1"/>
</dbReference>
<keyword evidence="1" id="KW-1133">Transmembrane helix</keyword>
<organism evidence="2 3">
    <name type="scientific">Angiostrongylus cantonensis</name>
    <name type="common">Rat lungworm</name>
    <dbReference type="NCBI Taxonomy" id="6313"/>
    <lineage>
        <taxon>Eukaryota</taxon>
        <taxon>Metazoa</taxon>
        <taxon>Ecdysozoa</taxon>
        <taxon>Nematoda</taxon>
        <taxon>Chromadorea</taxon>
        <taxon>Rhabditida</taxon>
        <taxon>Rhabditina</taxon>
        <taxon>Rhabditomorpha</taxon>
        <taxon>Strongyloidea</taxon>
        <taxon>Metastrongylidae</taxon>
        <taxon>Angiostrongylus</taxon>
    </lineage>
</organism>
<dbReference type="WBParaSite" id="ACAC_0000733701-mRNA-1">
    <property type="protein sequence ID" value="ACAC_0000733701-mRNA-1"/>
    <property type="gene ID" value="ACAC_0000733701"/>
</dbReference>
<dbReference type="STRING" id="6313.A0A0K0DAL2"/>
<reference evidence="2" key="1">
    <citation type="submission" date="2012-09" db="EMBL/GenBank/DDBJ databases">
        <authorList>
            <person name="Martin A.A."/>
        </authorList>
    </citation>
    <scope>NUCLEOTIDE SEQUENCE</scope>
</reference>
<evidence type="ECO:0000313" key="3">
    <source>
        <dbReference type="WBParaSite" id="ACAC_0000733701-mRNA-1"/>
    </source>
</evidence>
<dbReference type="Pfam" id="PF10320">
    <property type="entry name" value="7TM_GPCR_Srsx"/>
    <property type="match status" value="1"/>
</dbReference>
<keyword evidence="1" id="KW-0812">Transmembrane</keyword>